<dbReference type="EMBL" id="JAGTAR010000002">
    <property type="protein sequence ID" value="MBR8534360.1"/>
    <property type="molecule type" value="Genomic_DNA"/>
</dbReference>
<dbReference type="Gene3D" id="3.30.1240.10">
    <property type="match status" value="1"/>
</dbReference>
<gene>
    <name evidence="1" type="ORF">KDU71_02225</name>
</gene>
<evidence type="ECO:0000313" key="2">
    <source>
        <dbReference type="Proteomes" id="UP000679220"/>
    </source>
</evidence>
<dbReference type="PANTHER" id="PTHR10000:SF8">
    <property type="entry name" value="HAD SUPERFAMILY HYDROLASE-LIKE, TYPE 3"/>
    <property type="match status" value="1"/>
</dbReference>
<name>A0A941IUR1_9BACT</name>
<accession>A0A941IUR1</accession>
<dbReference type="Gene3D" id="3.40.50.1000">
    <property type="entry name" value="HAD superfamily/HAD-like"/>
    <property type="match status" value="1"/>
</dbReference>
<dbReference type="GO" id="GO:0016791">
    <property type="term" value="F:phosphatase activity"/>
    <property type="evidence" value="ECO:0007669"/>
    <property type="project" value="TreeGrafter"/>
</dbReference>
<dbReference type="Pfam" id="PF08282">
    <property type="entry name" value="Hydrolase_3"/>
    <property type="match status" value="1"/>
</dbReference>
<reference evidence="1" key="2">
    <citation type="submission" date="2021-04" db="EMBL/GenBank/DDBJ databases">
        <authorList>
            <person name="Zhang T."/>
            <person name="Zhang Y."/>
            <person name="Lu D."/>
            <person name="Zuo D."/>
            <person name="Du Z."/>
        </authorList>
    </citation>
    <scope>NUCLEOTIDE SEQUENCE</scope>
    <source>
        <strain evidence="1">JR1</strain>
    </source>
</reference>
<evidence type="ECO:0000313" key="1">
    <source>
        <dbReference type="EMBL" id="MBR8534360.1"/>
    </source>
</evidence>
<dbReference type="InterPro" id="IPR036412">
    <property type="entry name" value="HAD-like_sf"/>
</dbReference>
<organism evidence="1 2">
    <name type="scientific">Carboxylicivirga sediminis</name>
    <dbReference type="NCBI Taxonomy" id="2006564"/>
    <lineage>
        <taxon>Bacteria</taxon>
        <taxon>Pseudomonadati</taxon>
        <taxon>Bacteroidota</taxon>
        <taxon>Bacteroidia</taxon>
        <taxon>Marinilabiliales</taxon>
        <taxon>Marinilabiliaceae</taxon>
        <taxon>Carboxylicivirga</taxon>
    </lineage>
</organism>
<dbReference type="InterPro" id="IPR006379">
    <property type="entry name" value="HAD-SF_hydro_IIB"/>
</dbReference>
<protein>
    <submittedName>
        <fullName evidence="1">HAD family phosphatase</fullName>
    </submittedName>
</protein>
<keyword evidence="2" id="KW-1185">Reference proteome</keyword>
<dbReference type="RefSeq" id="WP_212188266.1">
    <property type="nucleotide sequence ID" value="NZ_JAGTAR010000002.1"/>
</dbReference>
<dbReference type="SUPFAM" id="SSF56784">
    <property type="entry name" value="HAD-like"/>
    <property type="match status" value="1"/>
</dbReference>
<proteinExistence type="predicted"/>
<dbReference type="NCBIfam" id="TIGR01484">
    <property type="entry name" value="HAD-SF-IIB"/>
    <property type="match status" value="1"/>
</dbReference>
<comment type="caution">
    <text evidence="1">The sequence shown here is derived from an EMBL/GenBank/DDBJ whole genome shotgun (WGS) entry which is preliminary data.</text>
</comment>
<reference evidence="1" key="1">
    <citation type="journal article" date="2018" name="Int. J. Syst. Evol. Microbiol.">
        <title>Carboxylicivirga sediminis sp. nov., isolated from coastal sediment.</title>
        <authorList>
            <person name="Wang F.Q."/>
            <person name="Ren L.H."/>
            <person name="Zou R.J."/>
            <person name="Sun Y.Z."/>
            <person name="Liu X.J."/>
            <person name="Jiang F."/>
            <person name="Liu L.J."/>
        </authorList>
    </citation>
    <scope>NUCLEOTIDE SEQUENCE</scope>
    <source>
        <strain evidence="1">JR1</strain>
    </source>
</reference>
<dbReference type="Proteomes" id="UP000679220">
    <property type="component" value="Unassembled WGS sequence"/>
</dbReference>
<dbReference type="GO" id="GO:0000287">
    <property type="term" value="F:magnesium ion binding"/>
    <property type="evidence" value="ECO:0007669"/>
    <property type="project" value="TreeGrafter"/>
</dbReference>
<sequence length="269" mass="30338">MKHLLATDLDGTILAHKGAFHRKDIEVLQQLGTEGVVRVVATGRTLQSALSVLDSDFPIDYLVFSSGAGIYCWKEQKLLVTKHLGYEKTKELVAVFQHHHVEYTLHHPIPENHLFFHPEGDDPHPDFERYLEFNQAHAEVINGSVPQLDYTQTLAFMPDVEMFKTIEQKLNGVKVVRATSPIDGVSIWMECFHSEVSKANGILEVCEMEGVEQANVSVVGNDYNDLDMLGAFKNTYVVDNAPDELKQQFTNLCAVTEAPLADWRTRFIL</sequence>
<dbReference type="GO" id="GO:0005829">
    <property type="term" value="C:cytosol"/>
    <property type="evidence" value="ECO:0007669"/>
    <property type="project" value="TreeGrafter"/>
</dbReference>
<dbReference type="AlphaFoldDB" id="A0A941IUR1"/>
<dbReference type="InterPro" id="IPR023214">
    <property type="entry name" value="HAD_sf"/>
</dbReference>
<dbReference type="PROSITE" id="PS01228">
    <property type="entry name" value="COF_1"/>
    <property type="match status" value="1"/>
</dbReference>
<dbReference type="PANTHER" id="PTHR10000">
    <property type="entry name" value="PHOSPHOSERINE PHOSPHATASE"/>
    <property type="match status" value="1"/>
</dbReference>